<evidence type="ECO:0000313" key="2">
    <source>
        <dbReference type="Proteomes" id="UP001439008"/>
    </source>
</evidence>
<feature type="non-terminal residue" evidence="1">
    <location>
        <position position="201"/>
    </location>
</feature>
<name>A0ABV2AIW1_9EUKA</name>
<sequence length="201" mass="22514">MLGLGGLGYSGLQSGLELSRSIFANRSHKRLESEADEVYRDPSYLTTGLMDRLRTDLNTVRDFVGLYEGNNTITSPGNMSQLSTGYTNFSELFDPSKIDQNMRLINSRIAKQREEEKAQEIRNMIGSDTTGALSGITEAIQSVAPENISFLSRARDVFRRIDPTTTSQNFVLATYADKLFDNYMSKKNKNTKDAIRDSIDT</sequence>
<proteinExistence type="predicted"/>
<gene>
    <name evidence="1" type="ORF">MHBO_001421</name>
</gene>
<comment type="caution">
    <text evidence="1">The sequence shown here is derived from an EMBL/GenBank/DDBJ whole genome shotgun (WGS) entry which is preliminary data.</text>
</comment>
<organism evidence="1 2">
    <name type="scientific">Bonamia ostreae</name>
    <dbReference type="NCBI Taxonomy" id="126728"/>
    <lineage>
        <taxon>Eukaryota</taxon>
        <taxon>Sar</taxon>
        <taxon>Rhizaria</taxon>
        <taxon>Endomyxa</taxon>
        <taxon>Ascetosporea</taxon>
        <taxon>Haplosporida</taxon>
        <taxon>Bonamia</taxon>
    </lineage>
</organism>
<dbReference type="EMBL" id="JBDODL010000344">
    <property type="protein sequence ID" value="MES1919623.1"/>
    <property type="molecule type" value="Genomic_DNA"/>
</dbReference>
<protein>
    <submittedName>
        <fullName evidence="1">Uncharacterized protein</fullName>
    </submittedName>
</protein>
<dbReference type="Proteomes" id="UP001439008">
    <property type="component" value="Unassembled WGS sequence"/>
</dbReference>
<accession>A0ABV2AIW1</accession>
<keyword evidence="2" id="KW-1185">Reference proteome</keyword>
<reference evidence="1 2" key="1">
    <citation type="journal article" date="2024" name="BMC Biol.">
        <title>Comparative genomics of Ascetosporea gives new insight into the evolutionary basis for animal parasitism in Rhizaria.</title>
        <authorList>
            <person name="Hiltunen Thoren M."/>
            <person name="Onut-Brannstrom I."/>
            <person name="Alfjorden A."/>
            <person name="Peckova H."/>
            <person name="Swords F."/>
            <person name="Hooper C."/>
            <person name="Holzer A.S."/>
            <person name="Bass D."/>
            <person name="Burki F."/>
        </authorList>
    </citation>
    <scope>NUCLEOTIDE SEQUENCE [LARGE SCALE GENOMIC DNA]</scope>
    <source>
        <strain evidence="1">20-A016</strain>
    </source>
</reference>
<evidence type="ECO:0000313" key="1">
    <source>
        <dbReference type="EMBL" id="MES1919623.1"/>
    </source>
</evidence>